<dbReference type="Proteomes" id="UP000051236">
    <property type="component" value="Unassembled WGS sequence"/>
</dbReference>
<keyword evidence="1" id="KW-0175">Coiled coil</keyword>
<feature type="domain" description="YknX-like beta-barrel" evidence="4">
    <location>
        <begin position="203"/>
        <end position="291"/>
    </location>
</feature>
<dbReference type="EMBL" id="AZGA01000016">
    <property type="protein sequence ID" value="KRM35134.1"/>
    <property type="molecule type" value="Genomic_DNA"/>
</dbReference>
<dbReference type="GO" id="GO:0015562">
    <property type="term" value="F:efflux transmembrane transporter activity"/>
    <property type="evidence" value="ECO:0007669"/>
    <property type="project" value="TreeGrafter"/>
</dbReference>
<evidence type="ECO:0000259" key="3">
    <source>
        <dbReference type="Pfam" id="PF25989"/>
    </source>
</evidence>
<gene>
    <name evidence="5" type="ORF">FC83_GL001261</name>
</gene>
<keyword evidence="6" id="KW-1185">Reference proteome</keyword>
<accession>X0QNP2</accession>
<dbReference type="SUPFAM" id="SSF111369">
    <property type="entry name" value="HlyD-like secretion proteins"/>
    <property type="match status" value="1"/>
</dbReference>
<sequence length="365" mass="38680">MKSVFKKRGVIIGLVVVVVIIIAVIGVVTARNNANSTEYKVTTVKKDSPLLLKGQIAADNTVDVTAPSAGTSTLESINVQDGQHVTQNQTLMTFHDSSAENQVYEAQQSLAKANLAVSQDQANLSQAQSQSTAEGGAAAVRQAQNQLSQDQLAVSQAQQQINNLQSKVTTTVRASISGTVSLNYNTTSATGLPSMQIISDGQIINGTVSEYDYSKIQAQDAVKVLPISSDDKLDGTIVSIATTPQNSGVSGQISTLGSTGAAASSSTVSNYKFTVRINRKLINGFNVQIKVPQDTIRLSDSAVVKTGNKYYVYRVIKNKAVKTQVRVHQDNGIYFLDSGLSVKDKIVANPDKALKSGQEVSASAN</sequence>
<evidence type="ECO:0000313" key="5">
    <source>
        <dbReference type="EMBL" id="KRM35134.1"/>
    </source>
</evidence>
<protein>
    <submittedName>
        <fullName evidence="5">Uncharacterized protein</fullName>
    </submittedName>
</protein>
<dbReference type="InterPro" id="IPR058636">
    <property type="entry name" value="Beta-barrel_YknX"/>
</dbReference>
<evidence type="ECO:0000256" key="2">
    <source>
        <dbReference type="SAM" id="Phobius"/>
    </source>
</evidence>
<comment type="caution">
    <text evidence="5">The sequence shown here is derived from an EMBL/GenBank/DDBJ whole genome shotgun (WGS) entry which is preliminary data.</text>
</comment>
<keyword evidence="2" id="KW-1133">Transmembrane helix</keyword>
<dbReference type="Gene3D" id="1.10.287.470">
    <property type="entry name" value="Helix hairpin bin"/>
    <property type="match status" value="1"/>
</dbReference>
<dbReference type="PANTHER" id="PTHR30469">
    <property type="entry name" value="MULTIDRUG RESISTANCE PROTEIN MDTA"/>
    <property type="match status" value="1"/>
</dbReference>
<evidence type="ECO:0000256" key="1">
    <source>
        <dbReference type="SAM" id="Coils"/>
    </source>
</evidence>
<dbReference type="Pfam" id="PF25989">
    <property type="entry name" value="YknX_C"/>
    <property type="match status" value="1"/>
</dbReference>
<keyword evidence="2" id="KW-0472">Membrane</keyword>
<dbReference type="Gene3D" id="2.40.50.100">
    <property type="match status" value="1"/>
</dbReference>
<evidence type="ECO:0000313" key="6">
    <source>
        <dbReference type="Proteomes" id="UP000051236"/>
    </source>
</evidence>
<dbReference type="PATRIC" id="fig|1423734.3.peg.1274"/>
<dbReference type="RefSeq" id="WP_035453222.1">
    <property type="nucleotide sequence ID" value="NZ_AZGA01000016.1"/>
</dbReference>
<dbReference type="OrthoDB" id="2269868at2"/>
<organism evidence="5 6">
    <name type="scientific">Agrilactobacillus composti DSM 18527 = JCM 14202</name>
    <dbReference type="NCBI Taxonomy" id="1423734"/>
    <lineage>
        <taxon>Bacteria</taxon>
        <taxon>Bacillati</taxon>
        <taxon>Bacillota</taxon>
        <taxon>Bacilli</taxon>
        <taxon>Lactobacillales</taxon>
        <taxon>Lactobacillaceae</taxon>
        <taxon>Agrilactobacillus</taxon>
    </lineage>
</organism>
<dbReference type="Gene3D" id="2.40.420.20">
    <property type="match status" value="1"/>
</dbReference>
<dbReference type="STRING" id="1423734.FC83_GL001261"/>
<feature type="coiled-coil region" evidence="1">
    <location>
        <begin position="140"/>
        <end position="167"/>
    </location>
</feature>
<feature type="transmembrane region" description="Helical" evidence="2">
    <location>
        <begin position="9"/>
        <end position="30"/>
    </location>
</feature>
<dbReference type="GO" id="GO:1990281">
    <property type="term" value="C:efflux pump complex"/>
    <property type="evidence" value="ECO:0007669"/>
    <property type="project" value="TreeGrafter"/>
</dbReference>
<proteinExistence type="predicted"/>
<dbReference type="PANTHER" id="PTHR30469:SF33">
    <property type="entry name" value="SLR1207 PROTEIN"/>
    <property type="match status" value="1"/>
</dbReference>
<dbReference type="InterPro" id="IPR058637">
    <property type="entry name" value="YknX-like_C"/>
</dbReference>
<evidence type="ECO:0000259" key="4">
    <source>
        <dbReference type="Pfam" id="PF25990"/>
    </source>
</evidence>
<keyword evidence="2" id="KW-0812">Transmembrane</keyword>
<dbReference type="AlphaFoldDB" id="X0QNP2"/>
<reference evidence="5 6" key="1">
    <citation type="journal article" date="2015" name="Genome Announc.">
        <title>Expanding the biotechnology potential of lactobacilli through comparative genomics of 213 strains and associated genera.</title>
        <authorList>
            <person name="Sun Z."/>
            <person name="Harris H.M."/>
            <person name="McCann A."/>
            <person name="Guo C."/>
            <person name="Argimon S."/>
            <person name="Zhang W."/>
            <person name="Yang X."/>
            <person name="Jeffery I.B."/>
            <person name="Cooney J.C."/>
            <person name="Kagawa T.F."/>
            <person name="Liu W."/>
            <person name="Song Y."/>
            <person name="Salvetti E."/>
            <person name="Wrobel A."/>
            <person name="Rasinkangas P."/>
            <person name="Parkhill J."/>
            <person name="Rea M.C."/>
            <person name="O'Sullivan O."/>
            <person name="Ritari J."/>
            <person name="Douillard F.P."/>
            <person name="Paul Ross R."/>
            <person name="Yang R."/>
            <person name="Briner A.E."/>
            <person name="Felis G.E."/>
            <person name="de Vos W.M."/>
            <person name="Barrangou R."/>
            <person name="Klaenhammer T.R."/>
            <person name="Caufield P.W."/>
            <person name="Cui Y."/>
            <person name="Zhang H."/>
            <person name="O'Toole P.W."/>
        </authorList>
    </citation>
    <scope>NUCLEOTIDE SEQUENCE [LARGE SCALE GENOMIC DNA]</scope>
    <source>
        <strain evidence="5 6">DSM 18527</strain>
    </source>
</reference>
<feature type="domain" description="YknX-like C-terminal permuted SH3-like" evidence="3">
    <location>
        <begin position="298"/>
        <end position="361"/>
    </location>
</feature>
<name>X0QNP2_9LACO</name>
<dbReference type="eggNOG" id="COG0845">
    <property type="taxonomic scope" value="Bacteria"/>
</dbReference>
<dbReference type="Pfam" id="PF25990">
    <property type="entry name" value="Beta-barrel_YknX"/>
    <property type="match status" value="1"/>
</dbReference>